<organism evidence="1 2">
    <name type="scientific">Zizania palustris</name>
    <name type="common">Northern wild rice</name>
    <dbReference type="NCBI Taxonomy" id="103762"/>
    <lineage>
        <taxon>Eukaryota</taxon>
        <taxon>Viridiplantae</taxon>
        <taxon>Streptophyta</taxon>
        <taxon>Embryophyta</taxon>
        <taxon>Tracheophyta</taxon>
        <taxon>Spermatophyta</taxon>
        <taxon>Magnoliopsida</taxon>
        <taxon>Liliopsida</taxon>
        <taxon>Poales</taxon>
        <taxon>Poaceae</taxon>
        <taxon>BOP clade</taxon>
        <taxon>Oryzoideae</taxon>
        <taxon>Oryzeae</taxon>
        <taxon>Zizaniinae</taxon>
        <taxon>Zizania</taxon>
    </lineage>
</organism>
<proteinExistence type="predicted"/>
<accession>A0A8J5V2H1</accession>
<reference evidence="1" key="1">
    <citation type="journal article" date="2021" name="bioRxiv">
        <title>Whole Genome Assembly and Annotation of Northern Wild Rice, Zizania palustris L., Supports a Whole Genome Duplication in the Zizania Genus.</title>
        <authorList>
            <person name="Haas M."/>
            <person name="Kono T."/>
            <person name="Macchietto M."/>
            <person name="Millas R."/>
            <person name="McGilp L."/>
            <person name="Shao M."/>
            <person name="Duquette J."/>
            <person name="Hirsch C.N."/>
            <person name="Kimball J."/>
        </authorList>
    </citation>
    <scope>NUCLEOTIDE SEQUENCE</scope>
    <source>
        <tissue evidence="1">Fresh leaf tissue</tissue>
    </source>
</reference>
<name>A0A8J5V2H1_ZIZPA</name>
<protein>
    <submittedName>
        <fullName evidence="1">Uncharacterized protein</fullName>
    </submittedName>
</protein>
<comment type="caution">
    <text evidence="1">The sequence shown here is derived from an EMBL/GenBank/DDBJ whole genome shotgun (WGS) entry which is preliminary data.</text>
</comment>
<dbReference type="EMBL" id="JAAALK010000288">
    <property type="protein sequence ID" value="KAG8055157.1"/>
    <property type="molecule type" value="Genomic_DNA"/>
</dbReference>
<sequence>MHRDSDASAGVAVAGMVLASRPLVLQHWHLCYETGTGTPYTKRDRVVAIGSAWRRASEPNRD</sequence>
<evidence type="ECO:0000313" key="2">
    <source>
        <dbReference type="Proteomes" id="UP000729402"/>
    </source>
</evidence>
<keyword evidence="2" id="KW-1185">Reference proteome</keyword>
<evidence type="ECO:0000313" key="1">
    <source>
        <dbReference type="EMBL" id="KAG8055157.1"/>
    </source>
</evidence>
<gene>
    <name evidence="1" type="ORF">GUJ93_ZPchr0001g30239</name>
</gene>
<feature type="non-terminal residue" evidence="1">
    <location>
        <position position="62"/>
    </location>
</feature>
<dbReference type="Proteomes" id="UP000729402">
    <property type="component" value="Unassembled WGS sequence"/>
</dbReference>
<dbReference type="AlphaFoldDB" id="A0A8J5V2H1"/>
<reference evidence="1" key="2">
    <citation type="submission" date="2021-02" db="EMBL/GenBank/DDBJ databases">
        <authorList>
            <person name="Kimball J.A."/>
            <person name="Haas M.W."/>
            <person name="Macchietto M."/>
            <person name="Kono T."/>
            <person name="Duquette J."/>
            <person name="Shao M."/>
        </authorList>
    </citation>
    <scope>NUCLEOTIDE SEQUENCE</scope>
    <source>
        <tissue evidence="1">Fresh leaf tissue</tissue>
    </source>
</reference>